<dbReference type="EMBL" id="ABYT01000092">
    <property type="protein sequence ID" value="EEC89752.1"/>
    <property type="molecule type" value="Genomic_DNA"/>
</dbReference>
<dbReference type="Proteomes" id="UP000004315">
    <property type="component" value="Unassembled WGS sequence"/>
</dbReference>
<keyword evidence="2" id="KW-1185">Reference proteome</keyword>
<reference evidence="1 2" key="2">
    <citation type="submission" date="2008-11" db="EMBL/GenBank/DDBJ databases">
        <title>Draft genome sequence of Eubacterium biforme (DSM 3989).</title>
        <authorList>
            <person name="Sudarsanam P."/>
            <person name="Ley R."/>
            <person name="Guruge J."/>
            <person name="Turnbaugh P.J."/>
            <person name="Mahowald M."/>
            <person name="Liep D."/>
            <person name="Gordon J."/>
        </authorList>
    </citation>
    <scope>NUCLEOTIDE SEQUENCE [LARGE SCALE GENOMIC DNA]</scope>
    <source>
        <strain evidence="1 2">DSM 3989</strain>
    </source>
</reference>
<protein>
    <submittedName>
        <fullName evidence="1">Uncharacterized protein</fullName>
    </submittedName>
</protein>
<evidence type="ECO:0000313" key="2">
    <source>
        <dbReference type="Proteomes" id="UP000004315"/>
    </source>
</evidence>
<name>B7CBY3_9FIRM</name>
<comment type="caution">
    <text evidence="1">The sequence shown here is derived from an EMBL/GenBank/DDBJ whole genome shotgun (WGS) entry which is preliminary data.</text>
</comment>
<reference evidence="1 2" key="1">
    <citation type="submission" date="2008-10" db="EMBL/GenBank/DDBJ databases">
        <authorList>
            <person name="Fulton L."/>
            <person name="Clifton S."/>
            <person name="Fulton B."/>
            <person name="Xu J."/>
            <person name="Minx P."/>
            <person name="Pepin K.H."/>
            <person name="Johnson M."/>
            <person name="Bhonagiri V."/>
            <person name="Nash W.E."/>
            <person name="Mardis E.R."/>
            <person name="Wilson R.K."/>
        </authorList>
    </citation>
    <scope>NUCLEOTIDE SEQUENCE [LARGE SCALE GENOMIC DNA]</scope>
    <source>
        <strain evidence="1 2">DSM 3989</strain>
    </source>
</reference>
<dbReference type="HOGENOM" id="CLU_216267_0_0_9"/>
<dbReference type="RefSeq" id="WP_003865496.1">
    <property type="nucleotide sequence ID" value="NZ_DS996843.1"/>
</dbReference>
<dbReference type="AlphaFoldDB" id="B7CBY3"/>
<gene>
    <name evidence="1" type="ORF">EUBIFOR_01708</name>
</gene>
<evidence type="ECO:0000313" key="1">
    <source>
        <dbReference type="EMBL" id="EEC89752.1"/>
    </source>
</evidence>
<accession>B7CBY3</accession>
<organism evidence="1 2">
    <name type="scientific">Holdemanella biformis DSM 3989</name>
    <dbReference type="NCBI Taxonomy" id="518637"/>
    <lineage>
        <taxon>Bacteria</taxon>
        <taxon>Bacillati</taxon>
        <taxon>Bacillota</taxon>
        <taxon>Erysipelotrichia</taxon>
        <taxon>Erysipelotrichales</taxon>
        <taxon>Erysipelotrichaceae</taxon>
        <taxon>Holdemanella</taxon>
    </lineage>
</organism>
<proteinExistence type="predicted"/>
<dbReference type="eggNOG" id="ENOG5033D4F">
    <property type="taxonomic scope" value="Bacteria"/>
</dbReference>
<sequence>MKNDVKIICKNVFKNNDKRMFKKAYTSIWIELISELEKNKGQVTPAR</sequence>